<organism evidence="4 5">
    <name type="scientific">Serratia symbiotica</name>
    <dbReference type="NCBI Taxonomy" id="138074"/>
    <lineage>
        <taxon>Bacteria</taxon>
        <taxon>Pseudomonadati</taxon>
        <taxon>Pseudomonadota</taxon>
        <taxon>Gammaproteobacteria</taxon>
        <taxon>Enterobacterales</taxon>
        <taxon>Yersiniaceae</taxon>
        <taxon>Serratia</taxon>
    </lineage>
</organism>
<name>A0A068Z5B1_9GAMM</name>
<dbReference type="Pfam" id="PF12710">
    <property type="entry name" value="HAD"/>
    <property type="match status" value="1"/>
</dbReference>
<evidence type="ECO:0000313" key="5">
    <source>
        <dbReference type="Proteomes" id="UP000042738"/>
    </source>
</evidence>
<keyword evidence="3" id="KW-0460">Magnesium</keyword>
<proteinExistence type="predicted"/>
<dbReference type="Proteomes" id="UP000042738">
    <property type="component" value="Chromosome"/>
</dbReference>
<dbReference type="PANTHER" id="PTHR43344:SF13">
    <property type="entry name" value="PHOSPHATASE RV3661-RELATED"/>
    <property type="match status" value="1"/>
</dbReference>
<dbReference type="EMBL" id="CP050855">
    <property type="protein sequence ID" value="QLH62971.1"/>
    <property type="molecule type" value="Genomic_DNA"/>
</dbReference>
<dbReference type="GO" id="GO:0016787">
    <property type="term" value="F:hydrolase activity"/>
    <property type="evidence" value="ECO:0007669"/>
    <property type="project" value="UniProtKB-KW"/>
</dbReference>
<evidence type="ECO:0000256" key="3">
    <source>
        <dbReference type="ARBA" id="ARBA00022842"/>
    </source>
</evidence>
<evidence type="ECO:0000256" key="2">
    <source>
        <dbReference type="ARBA" id="ARBA00022801"/>
    </source>
</evidence>
<keyword evidence="2 4" id="KW-0378">Hydrolase</keyword>
<sequence length="218" mass="24719">MNLALFDLDETLIDTDSASLWIRWLVAQGVAPAELELQEQQLMQLYYQGKLSMEDYMRATLAPLIGLNTQTVAGWVQRYIRSDILPRVYPAARQRLQWHRERGDYILVISANGEHLVAPIAEQLGTKGALAIGVEVVDNCFTGNTYGTLTYQQGKVIRLQQWLAQQPTLKFEQSYGYSDSINDQPMLQYVDSATVINPSKELGALAAEHGWQVCRWQR</sequence>
<accession>A0A068Z5B1</accession>
<dbReference type="GO" id="GO:0046872">
    <property type="term" value="F:metal ion binding"/>
    <property type="evidence" value="ECO:0007669"/>
    <property type="project" value="UniProtKB-KW"/>
</dbReference>
<dbReference type="InterPro" id="IPR036412">
    <property type="entry name" value="HAD-like_sf"/>
</dbReference>
<evidence type="ECO:0000313" key="4">
    <source>
        <dbReference type="EMBL" id="QLH62971.1"/>
    </source>
</evidence>
<dbReference type="InterPro" id="IPR023214">
    <property type="entry name" value="HAD_sf"/>
</dbReference>
<keyword evidence="1" id="KW-0479">Metal-binding</keyword>
<reference evidence="4 5" key="1">
    <citation type="journal article" date="2014" name="Genome Announc.">
        <title>Whole-Genome Sequence of Serratia symbiotica Strain CWBI-2.3T, a Free-Living Symbiont of the Black Bean Aphid Aphis fabae.</title>
        <authorList>
            <person name="Foray V."/>
            <person name="Grigorescu A.S."/>
            <person name="Sabri A."/>
            <person name="Haubruge E."/>
            <person name="Lognay G."/>
            <person name="Francis F."/>
            <person name="Fauconnier M.L."/>
            <person name="Hance T."/>
            <person name="Thonart P."/>
        </authorList>
    </citation>
    <scope>NUCLEOTIDE SEQUENCE [LARGE SCALE GENOMIC DNA]</scope>
    <source>
        <strain evidence="4">CWBI-2.3</strain>
    </source>
</reference>
<evidence type="ECO:0000256" key="1">
    <source>
        <dbReference type="ARBA" id="ARBA00022723"/>
    </source>
</evidence>
<dbReference type="Gene3D" id="3.40.50.1000">
    <property type="entry name" value="HAD superfamily/HAD-like"/>
    <property type="match status" value="1"/>
</dbReference>
<dbReference type="NCBIfam" id="TIGR01488">
    <property type="entry name" value="HAD-SF-IB"/>
    <property type="match status" value="1"/>
</dbReference>
<dbReference type="RefSeq" id="WP_040265023.1">
    <property type="nucleotide sequence ID" value="NZ_CAXKXZ010000009.1"/>
</dbReference>
<dbReference type="CDD" id="cd02612">
    <property type="entry name" value="HAD_PGPPase"/>
    <property type="match status" value="1"/>
</dbReference>
<protein>
    <submittedName>
        <fullName evidence="4">HAD-IB family hydrolase</fullName>
    </submittedName>
</protein>
<gene>
    <name evidence="4" type="ORF">SYMBAF_08600</name>
</gene>
<dbReference type="Gene3D" id="1.20.1440.100">
    <property type="entry name" value="SG protein - dephosphorylation function"/>
    <property type="match status" value="1"/>
</dbReference>
<dbReference type="InterPro" id="IPR006385">
    <property type="entry name" value="HAD_hydro_SerB1"/>
</dbReference>
<dbReference type="STRING" id="138074.SYMBAF_20267"/>
<dbReference type="AlphaFoldDB" id="A0A068Z5B1"/>
<dbReference type="SUPFAM" id="SSF56784">
    <property type="entry name" value="HAD-like"/>
    <property type="match status" value="1"/>
</dbReference>
<dbReference type="InterPro" id="IPR050582">
    <property type="entry name" value="HAD-like_SerB"/>
</dbReference>
<dbReference type="PANTHER" id="PTHR43344">
    <property type="entry name" value="PHOSPHOSERINE PHOSPHATASE"/>
    <property type="match status" value="1"/>
</dbReference>
<dbReference type="NCBIfam" id="TIGR01490">
    <property type="entry name" value="HAD-SF-IB-hyp1"/>
    <property type="match status" value="1"/>
</dbReference>
<dbReference type="GeneID" id="93736553"/>